<dbReference type="InterPro" id="IPR003675">
    <property type="entry name" value="Rce1/LyrA-like_dom"/>
</dbReference>
<proteinExistence type="predicted"/>
<dbReference type="EMBL" id="JBHRZT010000068">
    <property type="protein sequence ID" value="MFC3885039.1"/>
    <property type="molecule type" value="Genomic_DNA"/>
</dbReference>
<feature type="transmembrane region" description="Helical" evidence="1">
    <location>
        <begin position="12"/>
        <end position="31"/>
    </location>
</feature>
<gene>
    <name evidence="3" type="ORF">ACFOU2_16820</name>
</gene>
<comment type="caution">
    <text evidence="3">The sequence shown here is derived from an EMBL/GenBank/DDBJ whole genome shotgun (WGS) entry which is preliminary data.</text>
</comment>
<keyword evidence="1" id="KW-1133">Transmembrane helix</keyword>
<reference evidence="4" key="1">
    <citation type="journal article" date="2019" name="Int. J. Syst. Evol. Microbiol.">
        <title>The Global Catalogue of Microorganisms (GCM) 10K type strain sequencing project: providing services to taxonomists for standard genome sequencing and annotation.</title>
        <authorList>
            <consortium name="The Broad Institute Genomics Platform"/>
            <consortium name="The Broad Institute Genome Sequencing Center for Infectious Disease"/>
            <person name="Wu L."/>
            <person name="Ma J."/>
        </authorList>
    </citation>
    <scope>NUCLEOTIDE SEQUENCE [LARGE SCALE GENOMIC DNA]</scope>
    <source>
        <strain evidence="4">CCUG 61889</strain>
    </source>
</reference>
<keyword evidence="3" id="KW-0378">Hydrolase</keyword>
<dbReference type="GO" id="GO:0016787">
    <property type="term" value="F:hydrolase activity"/>
    <property type="evidence" value="ECO:0007669"/>
    <property type="project" value="UniProtKB-KW"/>
</dbReference>
<name>A0ABV8B671_9BACI</name>
<organism evidence="3 4">
    <name type="scientific">Bacillus songklensis</name>
    <dbReference type="NCBI Taxonomy" id="1069116"/>
    <lineage>
        <taxon>Bacteria</taxon>
        <taxon>Bacillati</taxon>
        <taxon>Bacillota</taxon>
        <taxon>Bacilli</taxon>
        <taxon>Bacillales</taxon>
        <taxon>Bacillaceae</taxon>
        <taxon>Bacillus</taxon>
    </lineage>
</organism>
<feature type="transmembrane region" description="Helical" evidence="1">
    <location>
        <begin position="118"/>
        <end position="135"/>
    </location>
</feature>
<dbReference type="Pfam" id="PF02517">
    <property type="entry name" value="Rce1-like"/>
    <property type="match status" value="1"/>
</dbReference>
<evidence type="ECO:0000313" key="3">
    <source>
        <dbReference type="EMBL" id="MFC3885039.1"/>
    </source>
</evidence>
<feature type="transmembrane region" description="Helical" evidence="1">
    <location>
        <begin position="37"/>
        <end position="58"/>
    </location>
</feature>
<keyword evidence="1" id="KW-0472">Membrane</keyword>
<feature type="transmembrane region" description="Helical" evidence="1">
    <location>
        <begin position="234"/>
        <end position="255"/>
    </location>
</feature>
<sequence>MKNPYVRVITINIIQIFILGLMFVLGFDQYIQSTNLYIFGIAGIGGSVICLSSTLLFYKFVDKQPLYTLGFGFKRKHVLFSLSSILSTVGMYLLYYMALSKNGIVTAQFSGDYFSNAHVIPMFIITALAWFLVGLNEEVAYRGYFVANFKHLSTGKLFFISSVLFTASHVYKGFSIPFIFVLVSSGMTMLYIYLKSGSLLAASFPHFIYDFLDNQLLGNSDISILQIDGRPSDIHFFILHLLFIVIHIILVRVFFRQRINVRLEKLNEPIQS</sequence>
<feature type="transmembrane region" description="Helical" evidence="1">
    <location>
        <begin position="174"/>
        <end position="194"/>
    </location>
</feature>
<dbReference type="EC" id="3.4.-.-" evidence="3"/>
<protein>
    <submittedName>
        <fullName evidence="3">CPBP family intramembrane glutamic endopeptidase</fullName>
        <ecNumber evidence="3">3.4.-.-</ecNumber>
    </submittedName>
</protein>
<keyword evidence="1" id="KW-0812">Transmembrane</keyword>
<feature type="domain" description="CAAX prenyl protease 2/Lysostaphin resistance protein A-like" evidence="2">
    <location>
        <begin position="123"/>
        <end position="212"/>
    </location>
</feature>
<dbReference type="RefSeq" id="WP_377917080.1">
    <property type="nucleotide sequence ID" value="NZ_JBHRZT010000068.1"/>
</dbReference>
<evidence type="ECO:0000259" key="2">
    <source>
        <dbReference type="Pfam" id="PF02517"/>
    </source>
</evidence>
<evidence type="ECO:0000313" key="4">
    <source>
        <dbReference type="Proteomes" id="UP001595752"/>
    </source>
</evidence>
<feature type="transmembrane region" description="Helical" evidence="1">
    <location>
        <begin position="78"/>
        <end position="98"/>
    </location>
</feature>
<accession>A0ABV8B671</accession>
<keyword evidence="4" id="KW-1185">Reference proteome</keyword>
<dbReference type="Proteomes" id="UP001595752">
    <property type="component" value="Unassembled WGS sequence"/>
</dbReference>
<evidence type="ECO:0000256" key="1">
    <source>
        <dbReference type="SAM" id="Phobius"/>
    </source>
</evidence>